<proteinExistence type="predicted"/>
<dbReference type="PROSITE" id="PS50158">
    <property type="entry name" value="ZF_CCHC"/>
    <property type="match status" value="1"/>
</dbReference>
<dbReference type="Gene3D" id="4.10.60.10">
    <property type="entry name" value="Zinc finger, CCHC-type"/>
    <property type="match status" value="1"/>
</dbReference>
<dbReference type="SUPFAM" id="SSF57756">
    <property type="entry name" value="Retrovirus zinc finger-like domains"/>
    <property type="match status" value="1"/>
</dbReference>
<dbReference type="Pfam" id="PF25597">
    <property type="entry name" value="SH3_retrovirus"/>
    <property type="match status" value="1"/>
</dbReference>
<keyword evidence="1" id="KW-0479">Metal-binding</keyword>
<dbReference type="Pfam" id="PF14223">
    <property type="entry name" value="Retrotran_gag_2"/>
    <property type="match status" value="1"/>
</dbReference>
<dbReference type="Pfam" id="PF00098">
    <property type="entry name" value="zf-CCHC"/>
    <property type="match status" value="1"/>
</dbReference>
<evidence type="ECO:0000256" key="2">
    <source>
        <dbReference type="SAM" id="MobiDB-lite"/>
    </source>
</evidence>
<evidence type="ECO:0000256" key="1">
    <source>
        <dbReference type="PROSITE-ProRule" id="PRU00047"/>
    </source>
</evidence>
<accession>A0A2N9G9K0</accession>
<feature type="domain" description="CCHC-type" evidence="3">
    <location>
        <begin position="197"/>
        <end position="212"/>
    </location>
</feature>
<feature type="compositionally biased region" description="Basic and acidic residues" evidence="2">
    <location>
        <begin position="420"/>
        <end position="445"/>
    </location>
</feature>
<dbReference type="PANTHER" id="PTHR34676">
    <property type="entry name" value="DUF4219 DOMAIN-CONTAINING PROTEIN-RELATED"/>
    <property type="match status" value="1"/>
</dbReference>
<sequence>MLEGQSTHRPPLFIGSDYGYWKNRMIMYIKGQDYHVWRIIANGPHIPTKTVEGSTLVKLESEWNETDVKLIELNCKAMSTLYCALDPIEYNRVSGCDSAKEIWDKLEVTYEGTNQVKESKMNMLVHEYELFVMKKDENISEMSTRSLPKRWEAKMTAISEARDLKVLTLEELFGSLMTFPKKGENKGESSKTETPTCYKCKKQGHYKNECPQVNKEKMKYKKKALKVTWDDSDESDSDNNSSDNEVANLCLLGYINESNISEDEHVSFCPLAFNDDESATEDLCLMAHGDEVCLISKSTKDKWFLDSGCSRHMTGDKNKFTSLTLKDGGNVKFGDNSKGKIIGIDNLGKFDAKSDEGIFLGYSLNSKAYRVFNKRTMVVDESMHVVFYETNPFHIKNNYDDEPISLDNKASSSNQVDSSENVKDQVDEPQDEEKALPPTKNEELPKSWNVVHSHPKELIIGEVERGVSTRSKLKNICNNMAFLSQIEPKNINEAIEDESWILAMQEELNQFERNKVWTLAPRPKDHSVIGTKWVFRNKKDEEGIIVRNKARLVAQGYNQEEEFSKTMQDEFEMSMMGELKFFLGLQIKQTEEGIFLNQSKYVIDLLKRFGLTNAKAYGTPMSPSTKLDKDEKGKPGGR</sequence>
<organism evidence="4">
    <name type="scientific">Fagus sylvatica</name>
    <name type="common">Beechnut</name>
    <dbReference type="NCBI Taxonomy" id="28930"/>
    <lineage>
        <taxon>Eukaryota</taxon>
        <taxon>Viridiplantae</taxon>
        <taxon>Streptophyta</taxon>
        <taxon>Embryophyta</taxon>
        <taxon>Tracheophyta</taxon>
        <taxon>Spermatophyta</taxon>
        <taxon>Magnoliopsida</taxon>
        <taxon>eudicotyledons</taxon>
        <taxon>Gunneridae</taxon>
        <taxon>Pentapetalae</taxon>
        <taxon>rosids</taxon>
        <taxon>fabids</taxon>
        <taxon>Fagales</taxon>
        <taxon>Fagaceae</taxon>
        <taxon>Fagus</taxon>
    </lineage>
</organism>
<dbReference type="InterPro" id="IPR036875">
    <property type="entry name" value="Znf_CCHC_sf"/>
</dbReference>
<name>A0A2N9G9K0_FAGSY</name>
<gene>
    <name evidence="4" type="ORF">FSB_LOCUS24105</name>
</gene>
<dbReference type="PANTHER" id="PTHR34676:SF8">
    <property type="entry name" value="TRANSMEMBRANE PROTEIN"/>
    <property type="match status" value="1"/>
</dbReference>
<dbReference type="Pfam" id="PF07727">
    <property type="entry name" value="RVT_2"/>
    <property type="match status" value="2"/>
</dbReference>
<dbReference type="InterPro" id="IPR057670">
    <property type="entry name" value="SH3_retrovirus"/>
</dbReference>
<dbReference type="SMART" id="SM00343">
    <property type="entry name" value="ZnF_C2HC"/>
    <property type="match status" value="1"/>
</dbReference>
<dbReference type="AlphaFoldDB" id="A0A2N9G9K0"/>
<dbReference type="InterPro" id="IPR001878">
    <property type="entry name" value="Znf_CCHC"/>
</dbReference>
<protein>
    <recommendedName>
        <fullName evidence="3">CCHC-type domain-containing protein</fullName>
    </recommendedName>
</protein>
<dbReference type="GO" id="GO:0008270">
    <property type="term" value="F:zinc ion binding"/>
    <property type="evidence" value="ECO:0007669"/>
    <property type="project" value="UniProtKB-KW"/>
</dbReference>
<keyword evidence="1" id="KW-0863">Zinc-finger</keyword>
<dbReference type="InterPro" id="IPR013103">
    <property type="entry name" value="RVT_2"/>
</dbReference>
<dbReference type="GO" id="GO:0003676">
    <property type="term" value="F:nucleic acid binding"/>
    <property type="evidence" value="ECO:0007669"/>
    <property type="project" value="InterPro"/>
</dbReference>
<keyword evidence="1" id="KW-0862">Zinc</keyword>
<feature type="region of interest" description="Disordered" evidence="2">
    <location>
        <begin position="404"/>
        <end position="445"/>
    </location>
</feature>
<evidence type="ECO:0000259" key="3">
    <source>
        <dbReference type="PROSITE" id="PS50158"/>
    </source>
</evidence>
<feature type="compositionally biased region" description="Polar residues" evidence="2">
    <location>
        <begin position="408"/>
        <end position="419"/>
    </location>
</feature>
<dbReference type="EMBL" id="OIVN01001647">
    <property type="protein sequence ID" value="SPC96223.1"/>
    <property type="molecule type" value="Genomic_DNA"/>
</dbReference>
<reference evidence="4" key="1">
    <citation type="submission" date="2018-02" db="EMBL/GenBank/DDBJ databases">
        <authorList>
            <person name="Cohen D.B."/>
            <person name="Kent A.D."/>
        </authorList>
    </citation>
    <scope>NUCLEOTIDE SEQUENCE</scope>
</reference>
<evidence type="ECO:0000313" key="4">
    <source>
        <dbReference type="EMBL" id="SPC96223.1"/>
    </source>
</evidence>